<dbReference type="SMART" id="SM00516">
    <property type="entry name" value="SEC14"/>
    <property type="match status" value="1"/>
</dbReference>
<dbReference type="InterPro" id="IPR001251">
    <property type="entry name" value="CRAL-TRIO_dom"/>
</dbReference>
<feature type="domain" description="GOLD" evidence="2">
    <location>
        <begin position="279"/>
        <end position="382"/>
    </location>
</feature>
<dbReference type="InterPro" id="IPR036598">
    <property type="entry name" value="GOLD_dom_sf"/>
</dbReference>
<organism evidence="3 4">
    <name type="scientific">Daphnia sinensis</name>
    <dbReference type="NCBI Taxonomy" id="1820382"/>
    <lineage>
        <taxon>Eukaryota</taxon>
        <taxon>Metazoa</taxon>
        <taxon>Ecdysozoa</taxon>
        <taxon>Arthropoda</taxon>
        <taxon>Crustacea</taxon>
        <taxon>Branchiopoda</taxon>
        <taxon>Diplostraca</taxon>
        <taxon>Cladocera</taxon>
        <taxon>Anomopoda</taxon>
        <taxon>Daphniidae</taxon>
        <taxon>Daphnia</taxon>
        <taxon>Daphnia similis group</taxon>
    </lineage>
</organism>
<keyword evidence="4" id="KW-1185">Reference proteome</keyword>
<comment type="caution">
    <text evidence="3">The sequence shown here is derived from an EMBL/GenBank/DDBJ whole genome shotgun (WGS) entry which is preliminary data.</text>
</comment>
<proteinExistence type="predicted"/>
<dbReference type="SMART" id="SM01100">
    <property type="entry name" value="CRAL_TRIO_N"/>
    <property type="match status" value="1"/>
</dbReference>
<dbReference type="PANTHER" id="PTHR23324:SF83">
    <property type="entry name" value="SEC14-LIKE PROTEIN 2"/>
    <property type="match status" value="1"/>
</dbReference>
<dbReference type="PROSITE" id="PS50191">
    <property type="entry name" value="CRAL_TRIO"/>
    <property type="match status" value="1"/>
</dbReference>
<dbReference type="EMBL" id="WJBH02000003">
    <property type="protein sequence ID" value="KAI9561272.1"/>
    <property type="molecule type" value="Genomic_DNA"/>
</dbReference>
<evidence type="ECO:0000313" key="4">
    <source>
        <dbReference type="Proteomes" id="UP000820818"/>
    </source>
</evidence>
<accession>A0AAD5PVZ5</accession>
<dbReference type="InterPro" id="IPR036273">
    <property type="entry name" value="CRAL/TRIO_N_dom_sf"/>
</dbReference>
<gene>
    <name evidence="3" type="ORF">GHT06_012228</name>
</gene>
<dbReference type="PANTHER" id="PTHR23324">
    <property type="entry name" value="SEC14 RELATED PROTEIN"/>
    <property type="match status" value="1"/>
</dbReference>
<dbReference type="PROSITE" id="PS50866">
    <property type="entry name" value="GOLD"/>
    <property type="match status" value="1"/>
</dbReference>
<dbReference type="SUPFAM" id="SSF52087">
    <property type="entry name" value="CRAL/TRIO domain"/>
    <property type="match status" value="1"/>
</dbReference>
<protein>
    <submittedName>
        <fullName evidence="3">Uncharacterized protein</fullName>
    </submittedName>
</protein>
<evidence type="ECO:0000259" key="1">
    <source>
        <dbReference type="PROSITE" id="PS50191"/>
    </source>
</evidence>
<dbReference type="AlphaFoldDB" id="A0AAD5PVZ5"/>
<dbReference type="GO" id="GO:0005737">
    <property type="term" value="C:cytoplasm"/>
    <property type="evidence" value="ECO:0007669"/>
    <property type="project" value="TreeGrafter"/>
</dbReference>
<reference evidence="3 4" key="1">
    <citation type="submission" date="2022-05" db="EMBL/GenBank/DDBJ databases">
        <title>A multi-omics perspective on studying reproductive biology in Daphnia sinensis.</title>
        <authorList>
            <person name="Jia J."/>
        </authorList>
    </citation>
    <scope>NUCLEOTIDE SEQUENCE [LARGE SCALE GENOMIC DNA]</scope>
    <source>
        <strain evidence="3 4">WSL</strain>
    </source>
</reference>
<dbReference type="Gene3D" id="2.60.120.680">
    <property type="entry name" value="GOLD domain"/>
    <property type="match status" value="1"/>
</dbReference>
<dbReference type="Proteomes" id="UP000820818">
    <property type="component" value="Linkage Group LG3"/>
</dbReference>
<dbReference type="Pfam" id="PF00650">
    <property type="entry name" value="CRAL_TRIO"/>
    <property type="match status" value="1"/>
</dbReference>
<sequence length="389" mass="44696">MTDLKQLNDEQKANLNKFRDIVKDFKLKDSSDDYLLKWLIVQDFNVARAENMLKQSLEWRRINGADDILDTYTPIEVLRNYFSMGQVGIDKFGCPVFACAFGRIDIKGLRLCLTNKEYNNFVTWLFETIALSVKKENERTGKRITQIVFLLDFEHFSMKQLASKLAVETILDMVKRFLAHYPDLFRRAFVINAPRIFPMLFAMVKPLLPATDFPKIKIFAADKNEWLPAILEEIDADQLPSFYGGTLTDPDGNPKCPSKFNMGGEVPYTYYLSNNGPVAKDYMETMSVMAGLSGKKKLKFNVDVPESIVRWEFMTEGGDISFRIYGKDAKSNEDLVPLVRVDSHLAMEEGQVTCDQPGKYVLEFDNSFSYLRSKKVRYHITVHPPSEKV</sequence>
<feature type="domain" description="CRAL-TRIO" evidence="1">
    <location>
        <begin position="74"/>
        <end position="251"/>
    </location>
</feature>
<dbReference type="InterPro" id="IPR036865">
    <property type="entry name" value="CRAL-TRIO_dom_sf"/>
</dbReference>
<evidence type="ECO:0000313" key="3">
    <source>
        <dbReference type="EMBL" id="KAI9561272.1"/>
    </source>
</evidence>
<dbReference type="InterPro" id="IPR011074">
    <property type="entry name" value="CRAL/TRIO_N_dom"/>
</dbReference>
<dbReference type="SUPFAM" id="SSF46938">
    <property type="entry name" value="CRAL/TRIO N-terminal domain"/>
    <property type="match status" value="1"/>
</dbReference>
<evidence type="ECO:0000259" key="2">
    <source>
        <dbReference type="PROSITE" id="PS50866"/>
    </source>
</evidence>
<dbReference type="SUPFAM" id="SSF101576">
    <property type="entry name" value="Supernatant protein factor (SPF), C-terminal domain"/>
    <property type="match status" value="1"/>
</dbReference>
<dbReference type="InterPro" id="IPR009038">
    <property type="entry name" value="GOLD_dom"/>
</dbReference>
<name>A0AAD5PVZ5_9CRUS</name>
<dbReference type="InterPro" id="IPR051064">
    <property type="entry name" value="SEC14/CRAL-TRIO_domain"/>
</dbReference>
<dbReference type="CDD" id="cd00170">
    <property type="entry name" value="SEC14"/>
    <property type="match status" value="1"/>
</dbReference>
<dbReference type="Gene3D" id="3.40.525.10">
    <property type="entry name" value="CRAL-TRIO lipid binding domain"/>
    <property type="match status" value="1"/>
</dbReference>